<organism evidence="1 2">
    <name type="scientific">Mycobacterium parmense</name>
    <dbReference type="NCBI Taxonomy" id="185642"/>
    <lineage>
        <taxon>Bacteria</taxon>
        <taxon>Bacillati</taxon>
        <taxon>Actinomycetota</taxon>
        <taxon>Actinomycetes</taxon>
        <taxon>Mycobacteriales</taxon>
        <taxon>Mycobacteriaceae</taxon>
        <taxon>Mycobacterium</taxon>
        <taxon>Mycobacterium simiae complex</taxon>
    </lineage>
</organism>
<reference evidence="1 2" key="1">
    <citation type="journal article" date="2019" name="Emerg. Microbes Infect.">
        <title>Comprehensive subspecies identification of 175 nontuberculous mycobacteria species based on 7547 genomic profiles.</title>
        <authorList>
            <person name="Matsumoto Y."/>
            <person name="Kinjo T."/>
            <person name="Motooka D."/>
            <person name="Nabeya D."/>
            <person name="Jung N."/>
            <person name="Uechi K."/>
            <person name="Horii T."/>
            <person name="Iida T."/>
            <person name="Fujita J."/>
            <person name="Nakamura S."/>
        </authorList>
    </citation>
    <scope>NUCLEOTIDE SEQUENCE [LARGE SCALE GENOMIC DNA]</scope>
    <source>
        <strain evidence="1 2">JCM 14742</strain>
    </source>
</reference>
<name>A0A7I7YPB8_9MYCO</name>
<dbReference type="RefSeq" id="WP_085268818.1">
    <property type="nucleotide sequence ID" value="NZ_AP022614.1"/>
</dbReference>
<protein>
    <submittedName>
        <fullName evidence="1">Uncharacterized protein</fullName>
    </submittedName>
</protein>
<dbReference type="OrthoDB" id="7376579at2"/>
<keyword evidence="2" id="KW-1185">Reference proteome</keyword>
<proteinExistence type="predicted"/>
<evidence type="ECO:0000313" key="2">
    <source>
        <dbReference type="Proteomes" id="UP000467105"/>
    </source>
</evidence>
<gene>
    <name evidence="1" type="ORF">MPRM_09960</name>
</gene>
<dbReference type="Proteomes" id="UP000467105">
    <property type="component" value="Chromosome"/>
</dbReference>
<dbReference type="AlphaFoldDB" id="A0A7I7YPB8"/>
<dbReference type="EMBL" id="AP022614">
    <property type="protein sequence ID" value="BBZ43715.1"/>
    <property type="molecule type" value="Genomic_DNA"/>
</dbReference>
<evidence type="ECO:0000313" key="1">
    <source>
        <dbReference type="EMBL" id="BBZ43715.1"/>
    </source>
</evidence>
<accession>A0A7I7YPB8</accession>
<sequence length="270" mass="30098">MLAEVAPDGLRLHLGRGIHHESGAPFRAPRHHHVFQQVRWCDSGRKNFAPGQYIETGDVAYFPKGAYYGPEVKDGAYSGWATQFGFGDQHQLGPDWEPFRRQARADLRARGTFTNGRYIPVDPVTGVRGEEMDGVEAIYAHTVRLKSQGRDTYVIPPEGYHAPIVMHPAAFAYFPLAPGVEIKRLGCFYDHPGENGDTRIAMVRLHEGGVFSLRADRNQIGMTTSNGLRINDGDRAYPVHTAYYSPIGETTDLRGSDGTELYVVELPRQD</sequence>